<keyword evidence="3 6" id="KW-0812">Transmembrane</keyword>
<dbReference type="InterPro" id="IPR001123">
    <property type="entry name" value="LeuE-type"/>
</dbReference>
<evidence type="ECO:0000256" key="3">
    <source>
        <dbReference type="ARBA" id="ARBA00022692"/>
    </source>
</evidence>
<protein>
    <submittedName>
        <fullName evidence="7">Threonine/homoserine/homoserine lactone efflux protein</fullName>
    </submittedName>
</protein>
<dbReference type="PANTHER" id="PTHR30086">
    <property type="entry name" value="ARGININE EXPORTER PROTEIN ARGO"/>
    <property type="match status" value="1"/>
</dbReference>
<evidence type="ECO:0000256" key="4">
    <source>
        <dbReference type="ARBA" id="ARBA00022989"/>
    </source>
</evidence>
<dbReference type="Proteomes" id="UP001180487">
    <property type="component" value="Unassembled WGS sequence"/>
</dbReference>
<accession>A0ABU2C3J5</accession>
<evidence type="ECO:0000256" key="5">
    <source>
        <dbReference type="ARBA" id="ARBA00023136"/>
    </source>
</evidence>
<evidence type="ECO:0000256" key="2">
    <source>
        <dbReference type="ARBA" id="ARBA00022475"/>
    </source>
</evidence>
<keyword evidence="8" id="KW-1185">Reference proteome</keyword>
<feature type="transmembrane region" description="Helical" evidence="6">
    <location>
        <begin position="183"/>
        <end position="201"/>
    </location>
</feature>
<dbReference type="PANTHER" id="PTHR30086:SF20">
    <property type="entry name" value="ARGININE EXPORTER PROTEIN ARGO-RELATED"/>
    <property type="match status" value="1"/>
</dbReference>
<gene>
    <name evidence="7" type="ORF">J2X19_000564</name>
</gene>
<dbReference type="EMBL" id="JAVDXT010000001">
    <property type="protein sequence ID" value="MDR7375906.1"/>
    <property type="molecule type" value="Genomic_DNA"/>
</dbReference>
<dbReference type="RefSeq" id="WP_310370466.1">
    <property type="nucleotide sequence ID" value="NZ_JAVDXT010000001.1"/>
</dbReference>
<comment type="subcellular location">
    <subcellularLocation>
        <location evidence="1">Cell membrane</location>
        <topology evidence="1">Multi-pass membrane protein</topology>
    </subcellularLocation>
</comment>
<evidence type="ECO:0000313" key="8">
    <source>
        <dbReference type="Proteomes" id="UP001180487"/>
    </source>
</evidence>
<organism evidence="7 8">
    <name type="scientific">Rhodoferax ferrireducens</name>
    <dbReference type="NCBI Taxonomy" id="192843"/>
    <lineage>
        <taxon>Bacteria</taxon>
        <taxon>Pseudomonadati</taxon>
        <taxon>Pseudomonadota</taxon>
        <taxon>Betaproteobacteria</taxon>
        <taxon>Burkholderiales</taxon>
        <taxon>Comamonadaceae</taxon>
        <taxon>Rhodoferax</taxon>
    </lineage>
</organism>
<keyword evidence="4 6" id="KW-1133">Transmembrane helix</keyword>
<dbReference type="Pfam" id="PF01810">
    <property type="entry name" value="LysE"/>
    <property type="match status" value="1"/>
</dbReference>
<reference evidence="7 8" key="1">
    <citation type="submission" date="2023-07" db="EMBL/GenBank/DDBJ databases">
        <title>Sorghum-associated microbial communities from plants grown in Nebraska, USA.</title>
        <authorList>
            <person name="Schachtman D."/>
        </authorList>
    </citation>
    <scope>NUCLEOTIDE SEQUENCE [LARGE SCALE GENOMIC DNA]</scope>
    <source>
        <strain evidence="7 8">BE313</strain>
    </source>
</reference>
<evidence type="ECO:0000313" key="7">
    <source>
        <dbReference type="EMBL" id="MDR7375906.1"/>
    </source>
</evidence>
<evidence type="ECO:0000256" key="6">
    <source>
        <dbReference type="SAM" id="Phobius"/>
    </source>
</evidence>
<evidence type="ECO:0000256" key="1">
    <source>
        <dbReference type="ARBA" id="ARBA00004651"/>
    </source>
</evidence>
<keyword evidence="2" id="KW-1003">Cell membrane</keyword>
<sequence>MPSLVLPMFLFALAGAISPGPVNLVAASLGASAGFYRALPHVAGASLSYAAIVWLMGSGFQGVLLAYPWASQWMQYAGAAYLLYLSARIAMAPPVQQAGPAGAAPDWLQGLVLGIGAQTLNPKAWLVALSGVSLFVGAGPQASASLLLFCGISGGVCFGAVAAWAALGRWIRRWLAHPPYQVLFNRCMALALALSVASMLMP</sequence>
<name>A0ABU2C3J5_9BURK</name>
<keyword evidence="5 6" id="KW-0472">Membrane</keyword>
<feature type="transmembrane region" description="Helical" evidence="6">
    <location>
        <begin position="146"/>
        <end position="171"/>
    </location>
</feature>
<proteinExistence type="predicted"/>
<comment type="caution">
    <text evidence="7">The sequence shown here is derived from an EMBL/GenBank/DDBJ whole genome shotgun (WGS) entry which is preliminary data.</text>
</comment>